<protein>
    <submittedName>
        <fullName evidence="3">Uncharacterized protein</fullName>
    </submittedName>
</protein>
<proteinExistence type="predicted"/>
<dbReference type="EMBL" id="JACETU010000009">
    <property type="protein sequence ID" value="KAF7421259.1"/>
    <property type="molecule type" value="Genomic_DNA"/>
</dbReference>
<evidence type="ECO:0000313" key="4">
    <source>
        <dbReference type="Proteomes" id="UP000623687"/>
    </source>
</evidence>
<keyword evidence="4" id="KW-1185">Reference proteome</keyword>
<reference evidence="3" key="1">
    <citation type="submission" date="2019-07" db="EMBL/GenBank/DDBJ databases">
        <authorList>
            <person name="Palmer J.M."/>
        </authorList>
    </citation>
    <scope>NUCLEOTIDE SEQUENCE</scope>
    <source>
        <strain evidence="3">PC9</strain>
    </source>
</reference>
<keyword evidence="2" id="KW-1133">Transmembrane helix</keyword>
<evidence type="ECO:0000256" key="1">
    <source>
        <dbReference type="SAM" id="MobiDB-lite"/>
    </source>
</evidence>
<sequence>MSESSLSPSSTTSFPPTSASVSATTTDPPFFIDPATMSPLPNSNGRDVDMALVKTVLAWLFPIIGIITTVVIVMWMCAHKSALDSSLVLTTPSPIQFFARKRTDSTIPTSRARRVPRTTALAQLNVEDNGYYPYVVPPALVYAQRSRRVRTRGADVDVYGRRMDGGGDHDDLGDKDELPAYEHAGGPPNYVDLEVGHPRAVTIRSECAPSYQPTPHHLQQHAPPAVQSTPGAPPNPDEYPPPPSLHDPQNDPAR</sequence>
<feature type="compositionally biased region" description="Pro residues" evidence="1">
    <location>
        <begin position="231"/>
        <end position="245"/>
    </location>
</feature>
<name>A0A8H7DPJ7_PLEOS</name>
<dbReference type="AlphaFoldDB" id="A0A8H7DPJ7"/>
<feature type="region of interest" description="Disordered" evidence="1">
    <location>
        <begin position="205"/>
        <end position="254"/>
    </location>
</feature>
<organism evidence="3 4">
    <name type="scientific">Pleurotus ostreatus</name>
    <name type="common">Oyster mushroom</name>
    <name type="synonym">White-rot fungus</name>
    <dbReference type="NCBI Taxonomy" id="5322"/>
    <lineage>
        <taxon>Eukaryota</taxon>
        <taxon>Fungi</taxon>
        <taxon>Dikarya</taxon>
        <taxon>Basidiomycota</taxon>
        <taxon>Agaricomycotina</taxon>
        <taxon>Agaricomycetes</taxon>
        <taxon>Agaricomycetidae</taxon>
        <taxon>Agaricales</taxon>
        <taxon>Pleurotineae</taxon>
        <taxon>Pleurotaceae</taxon>
        <taxon>Pleurotus</taxon>
    </lineage>
</organism>
<evidence type="ECO:0000313" key="3">
    <source>
        <dbReference type="EMBL" id="KAF7421259.1"/>
    </source>
</evidence>
<feature type="transmembrane region" description="Helical" evidence="2">
    <location>
        <begin position="56"/>
        <end position="77"/>
    </location>
</feature>
<dbReference type="RefSeq" id="XP_036627117.1">
    <property type="nucleotide sequence ID" value="XM_036781262.1"/>
</dbReference>
<accession>A0A8H7DPJ7</accession>
<feature type="region of interest" description="Disordered" evidence="1">
    <location>
        <begin position="1"/>
        <end position="22"/>
    </location>
</feature>
<dbReference type="Proteomes" id="UP000623687">
    <property type="component" value="Unassembled WGS sequence"/>
</dbReference>
<gene>
    <name evidence="3" type="ORF">PC9H_011780</name>
</gene>
<evidence type="ECO:0000256" key="2">
    <source>
        <dbReference type="SAM" id="Phobius"/>
    </source>
</evidence>
<dbReference type="GeneID" id="59381598"/>
<keyword evidence="2" id="KW-0812">Transmembrane</keyword>
<keyword evidence="2" id="KW-0472">Membrane</keyword>
<comment type="caution">
    <text evidence="3">The sequence shown here is derived from an EMBL/GenBank/DDBJ whole genome shotgun (WGS) entry which is preliminary data.</text>
</comment>
<dbReference type="VEuPathDB" id="FungiDB:PC9H_011780"/>
<feature type="compositionally biased region" description="Basic and acidic residues" evidence="1">
    <location>
        <begin position="160"/>
        <end position="180"/>
    </location>
</feature>
<dbReference type="OrthoDB" id="2974599at2759"/>
<feature type="region of interest" description="Disordered" evidence="1">
    <location>
        <begin position="160"/>
        <end position="189"/>
    </location>
</feature>